<gene>
    <name evidence="2" type="ORF">GPL21_25595</name>
</gene>
<dbReference type="InterPro" id="IPR018181">
    <property type="entry name" value="Heat_shock_70_CS"/>
</dbReference>
<dbReference type="PROSITE" id="PS00329">
    <property type="entry name" value="HSP70_2"/>
    <property type="match status" value="1"/>
</dbReference>
<accession>A0A844SSR3</accession>
<keyword evidence="3" id="KW-1185">Reference proteome</keyword>
<dbReference type="AlphaFoldDB" id="A0A844SSR3"/>
<name>A0A844SSR3_9BRAD</name>
<dbReference type="Proteomes" id="UP000436468">
    <property type="component" value="Unassembled WGS sequence"/>
</dbReference>
<dbReference type="Gene3D" id="3.90.640.10">
    <property type="entry name" value="Actin, Chain A, domain 4"/>
    <property type="match status" value="1"/>
</dbReference>
<sequence>MSVRKLPFIQAVKLATIDESEVIPTTLYYDQSRVFIGREAREKCSSPELLIEDFKVELGKLDPDNPTRRSAAAADKSPRRTALGLAKDYFDESLKKLETALALHGLVPPKKILIAEPLSLADTDKATEAWLSNYRRSIRKVLQGKFAEIDFLPEPFAVYQYYRYGCRHPIVSEKRKHVALVLDFGGGTFDVSVVESTKAGEISQSGINARPLAARSIAVGGFYINRVLANDLLHEALEKKQNKSDLTKAINFYNEAKNADDEYLSRLNDQQRAFFRNYKTLLQNVERAKISVCKSIANWDLNADLTKVGAYPIPVPVNPFERDGPIASLRLDASKVRKIYEERIWSQRLKQAVVNTITGAKSELNGQGITIVLLSGGSSNIRWLRPLLERDLRKELPDAQILELSESFQEIVAKGLATECARRFYTDGQGDFRAVTYNRLCLALRPDDSELEIRRFRPTGQAFASTRLEPLEDGVLLPSASSLRGLIGQPLRWKVHLSKPPKRQLDYFFLRSSFVVDDHVALHNVESKRVHTPAKTSFQQNIEVELTIREDGTAEPRFIYSRGFNAPETAVAGRPFYLDMTFAPNESVGETYLGFDFGTSTSAFSYVSSHEITEIEERSQSSGWRELSELVNDLPYVAAAPLARFLSETDQKKRSDRGREAVEGLLTLATYVAYADFCAHSQKTSSHFKGLPHRSAGPLWALLRNLTKVENRNLTFSAPIRDLFDGQNYDQHNQWIDEIAKSKHGKEFKIDFVSLLGHFGNAVAKIFVDWQFGVFEAVTPKRFATNKFHGIFRTLSGASQTFINVLEYEGSQPFADSDVFIVNSKEGTALNLSPLFVWGLNRLSTEEEPELFEFDSEKANQFAFKAIQFRAEQIVGEKSPAHEIWIRLRQMREQDQCSPEIGGLTFQSFTM</sequence>
<comment type="caution">
    <text evidence="2">The sequence shown here is derived from an EMBL/GenBank/DDBJ whole genome shotgun (WGS) entry which is preliminary data.</text>
</comment>
<organism evidence="2 3">
    <name type="scientific">Bradyrhizobium pachyrhizi</name>
    <dbReference type="NCBI Taxonomy" id="280333"/>
    <lineage>
        <taxon>Bacteria</taxon>
        <taxon>Pseudomonadati</taxon>
        <taxon>Pseudomonadota</taxon>
        <taxon>Alphaproteobacteria</taxon>
        <taxon>Hyphomicrobiales</taxon>
        <taxon>Nitrobacteraceae</taxon>
        <taxon>Bradyrhizobium</taxon>
    </lineage>
</organism>
<evidence type="ECO:0000313" key="2">
    <source>
        <dbReference type="EMBL" id="MVT68475.1"/>
    </source>
</evidence>
<evidence type="ECO:0000256" key="1">
    <source>
        <dbReference type="ARBA" id="ARBA00007381"/>
    </source>
</evidence>
<dbReference type="Gene3D" id="3.30.420.40">
    <property type="match status" value="2"/>
</dbReference>
<dbReference type="EMBL" id="WQNF01000021">
    <property type="protein sequence ID" value="MVT68475.1"/>
    <property type="molecule type" value="Genomic_DNA"/>
</dbReference>
<dbReference type="InterPro" id="IPR043129">
    <property type="entry name" value="ATPase_NBD"/>
</dbReference>
<evidence type="ECO:0000313" key="3">
    <source>
        <dbReference type="Proteomes" id="UP000436468"/>
    </source>
</evidence>
<comment type="similarity">
    <text evidence="1">Belongs to the heat shock protein 70 family.</text>
</comment>
<dbReference type="SUPFAM" id="SSF53067">
    <property type="entry name" value="Actin-like ATPase domain"/>
    <property type="match status" value="1"/>
</dbReference>
<proteinExistence type="inferred from homology"/>
<reference evidence="2 3" key="1">
    <citation type="submission" date="2019-12" db="EMBL/GenBank/DDBJ databases">
        <title>Draft genome sequences Bradyrhizobium cajani AMBPC1010, Bradyrhizobium pachyrhizi AMBPC1040 and Bradyrhizobium yuanmingense ALSPC3051, three plant growth promoting strains isolated from nodules of Cajanus cajan L. in Dominican Republic.</title>
        <authorList>
            <person name="Flores-Felix J.D."/>
            <person name="Araujo J."/>
            <person name="Diaz-Alcantara C."/>
            <person name="Gonzalez-Andres F."/>
            <person name="Velazquez E."/>
        </authorList>
    </citation>
    <scope>NUCLEOTIDE SEQUENCE [LARGE SCALE GENOMIC DNA]</scope>
    <source>
        <strain evidence="2 3">1040</strain>
    </source>
</reference>
<protein>
    <submittedName>
        <fullName evidence="2">Molecular chaperone</fullName>
    </submittedName>
</protein>
<dbReference type="RefSeq" id="WP_157346745.1">
    <property type="nucleotide sequence ID" value="NZ_WQNF01000021.1"/>
</dbReference>